<dbReference type="InterPro" id="IPR036116">
    <property type="entry name" value="FN3_sf"/>
</dbReference>
<dbReference type="Gene3D" id="2.60.120.260">
    <property type="entry name" value="Galactose-binding domain-like"/>
    <property type="match status" value="2"/>
</dbReference>
<dbReference type="CDD" id="cd00063">
    <property type="entry name" value="FN3"/>
    <property type="match status" value="3"/>
</dbReference>
<dbReference type="SUPFAM" id="SSF49265">
    <property type="entry name" value="Fibronectin type III"/>
    <property type="match status" value="2"/>
</dbReference>
<evidence type="ECO:0000256" key="2">
    <source>
        <dbReference type="ARBA" id="ARBA00022737"/>
    </source>
</evidence>
<dbReference type="PANTHER" id="PTHR46708:SF2">
    <property type="entry name" value="FIBRONECTIN TYPE-III DOMAIN-CONTAINING PROTEIN"/>
    <property type="match status" value="1"/>
</dbReference>
<dbReference type="InterPro" id="IPR003961">
    <property type="entry name" value="FN3_dom"/>
</dbReference>
<dbReference type="Proteomes" id="UP000541857">
    <property type="component" value="Unassembled WGS sequence"/>
</dbReference>
<keyword evidence="6" id="KW-1185">Reference proteome</keyword>
<dbReference type="RefSeq" id="WP_182203816.1">
    <property type="nucleotide sequence ID" value="NZ_JACGLT010000004.1"/>
</dbReference>
<protein>
    <submittedName>
        <fullName evidence="5">Fibronectin type III domain-containing protein</fullName>
    </submittedName>
</protein>
<proteinExistence type="predicted"/>
<dbReference type="InterPro" id="IPR026444">
    <property type="entry name" value="Secre_tail"/>
</dbReference>
<evidence type="ECO:0000256" key="1">
    <source>
        <dbReference type="ARBA" id="ARBA00022729"/>
    </source>
</evidence>
<organism evidence="5 6">
    <name type="scientific">Gelidibacter maritimus</name>
    <dbReference type="NCBI Taxonomy" id="2761487"/>
    <lineage>
        <taxon>Bacteria</taxon>
        <taxon>Pseudomonadati</taxon>
        <taxon>Bacteroidota</taxon>
        <taxon>Flavobacteriia</taxon>
        <taxon>Flavobacteriales</taxon>
        <taxon>Flavobacteriaceae</taxon>
        <taxon>Gelidibacter</taxon>
    </lineage>
</organism>
<accession>A0A7W2M421</accession>
<dbReference type="NCBIfam" id="TIGR04183">
    <property type="entry name" value="Por_Secre_tail"/>
    <property type="match status" value="1"/>
</dbReference>
<reference evidence="5 6" key="1">
    <citation type="submission" date="2020-07" db="EMBL/GenBank/DDBJ databases">
        <title>Bacterium isolated from marine sediment.</title>
        <authorList>
            <person name="Shang D."/>
        </authorList>
    </citation>
    <scope>NUCLEOTIDE SEQUENCE [LARGE SCALE GENOMIC DNA]</scope>
    <source>
        <strain evidence="5 6">F6074</strain>
    </source>
</reference>
<gene>
    <name evidence="5" type="ORF">H3Z82_06360</name>
</gene>
<dbReference type="AlphaFoldDB" id="A0A7W2M421"/>
<dbReference type="PROSITE" id="PS50853">
    <property type="entry name" value="FN3"/>
    <property type="match status" value="3"/>
</dbReference>
<dbReference type="Pfam" id="PF00041">
    <property type="entry name" value="fn3"/>
    <property type="match status" value="3"/>
</dbReference>
<feature type="domain" description="Fibronectin type-III" evidence="4">
    <location>
        <begin position="725"/>
        <end position="819"/>
    </location>
</feature>
<dbReference type="SMART" id="SM00060">
    <property type="entry name" value="FN3"/>
    <property type="match status" value="4"/>
</dbReference>
<dbReference type="SUPFAM" id="SSF49785">
    <property type="entry name" value="Galactose-binding domain-like"/>
    <property type="match status" value="2"/>
</dbReference>
<dbReference type="InterPro" id="IPR008979">
    <property type="entry name" value="Galactose-bd-like_sf"/>
</dbReference>
<name>A0A7W2M421_9FLAO</name>
<dbReference type="Gene3D" id="2.60.40.10">
    <property type="entry name" value="Immunoglobulins"/>
    <property type="match status" value="3"/>
</dbReference>
<evidence type="ECO:0000259" key="4">
    <source>
        <dbReference type="PROSITE" id="PS50853"/>
    </source>
</evidence>
<evidence type="ECO:0000313" key="5">
    <source>
        <dbReference type="EMBL" id="MBA6152345.1"/>
    </source>
</evidence>
<sequence length="1054" mass="115792">MMKNFTFLSSLLLTFLMASPSQASMKLLEQMAPCDPVSDFMENFDTTGRGSVPECWNTLLINSVRPVTSLGVQSSSTSPSAPNVFHFKNNVANPADFYLVSPQVNNLSNATHRLRFMARGSESATMSIGTMTDPDDETTFTSIETFGMISGVDYNEYIINFDAGYTDTHIAFKVNFGTAYTTTNLYVDNVSWEPIPTCLKPSDLMVDKVLNTSADVSWLAGNSNENEWLVSYSDVIGFDPETEGHTISVTDSPEVTLPTLTPNTAYEVYVQAQCNATENSVFIGPINFQTLCSPSLPFHEGFEEGYLPRRPLDGCWTHESISGTSQWQAVDEWYNTYAGGYFARLDYNNENWIFHSFELTGGTTYQLSFYAMKNDENSDSGSVATVMASLGTDDSAMAMTTEIIPSTEITSDGYQDIFGTFTPDNDGVYFIGIKGTLNAVSHQLFIDNISLEAPSCFRPTNVTVDAVSSDSANISWTPGANETNWVVTYSNIENFDPLTQGTAIEVSGAPNLMLTDLNIHNTYEFYVHSVCNGSDGNSTLTGPEKFWTECEAVDSFTENFDTTGAGMVPYCWRVVGNDSHIANHEEVRENPTAPSAPHVFSFYSRHDSFMSSASKTLISPKVNNLSDGDHQLRFTFKSPIFQPQGHSFTFLRIGTVSGTGYMAKFKSIETIPSPTEFTEYVVKFDQSYEGEYIGISAYANYDGRDYYYFIYLDDVHWEPISPCAKPQDLQVDDVSAATADISWTSKGAENDWLVMYGKTGVDLQDPNTFQTHEVNGTPSTMLNNLEPNTEYEFYVQAQCGGSDGDSVIAGPITFLTKENNDDLCDAIPLTLDETSAADAFTIINGTVQPDEPFGVCWNITDNLQTAWFKFVAPTSGKVVFNTISGTLEHYTIAVYNAPTDCTDMSTLGNQLFCDAEKEGVEFRGSALPDLDQLTPGALYYIQVAALGSESGTFGLEVSNGAPLSVEDFNKDEAIQLHPNPVASGASFYLSAAQFEGKKVTVSITDMLGKTVFTALTQFDANKIAIHPKSPLDSGVYFVSLKQDGRIVNKRLIVQ</sequence>
<feature type="chain" id="PRO_5031518140" evidence="3">
    <location>
        <begin position="24"/>
        <end position="1054"/>
    </location>
</feature>
<keyword evidence="1 3" id="KW-0732">Signal</keyword>
<feature type="domain" description="Fibronectin type-III" evidence="4">
    <location>
        <begin position="458"/>
        <end position="551"/>
    </location>
</feature>
<evidence type="ECO:0000256" key="3">
    <source>
        <dbReference type="SAM" id="SignalP"/>
    </source>
</evidence>
<feature type="signal peptide" evidence="3">
    <location>
        <begin position="1"/>
        <end position="23"/>
    </location>
</feature>
<dbReference type="InterPro" id="IPR050991">
    <property type="entry name" value="ECM_Regulatory_Proteins"/>
</dbReference>
<keyword evidence="2" id="KW-0677">Repeat</keyword>
<evidence type="ECO:0000313" key="6">
    <source>
        <dbReference type="Proteomes" id="UP000541857"/>
    </source>
</evidence>
<dbReference type="PANTHER" id="PTHR46708">
    <property type="entry name" value="TENASCIN"/>
    <property type="match status" value="1"/>
</dbReference>
<dbReference type="Pfam" id="PF18962">
    <property type="entry name" value="Por_Secre_tail"/>
    <property type="match status" value="1"/>
</dbReference>
<feature type="domain" description="Fibronectin type-III" evidence="4">
    <location>
        <begin position="200"/>
        <end position="293"/>
    </location>
</feature>
<dbReference type="EMBL" id="JACGLT010000004">
    <property type="protein sequence ID" value="MBA6152345.1"/>
    <property type="molecule type" value="Genomic_DNA"/>
</dbReference>
<dbReference type="InterPro" id="IPR013783">
    <property type="entry name" value="Ig-like_fold"/>
</dbReference>
<comment type="caution">
    <text evidence="5">The sequence shown here is derived from an EMBL/GenBank/DDBJ whole genome shotgun (WGS) entry which is preliminary data.</text>
</comment>